<dbReference type="Pfam" id="PF02534">
    <property type="entry name" value="T4SS-DNA_transf"/>
    <property type="match status" value="1"/>
</dbReference>
<comment type="similarity">
    <text evidence="2">Belongs to the VirD4/TraG family.</text>
</comment>
<organism evidence="8 9">
    <name type="scientific">Sphingorhabdus pulchriflava</name>
    <dbReference type="NCBI Taxonomy" id="2292257"/>
    <lineage>
        <taxon>Bacteria</taxon>
        <taxon>Pseudomonadati</taxon>
        <taxon>Pseudomonadota</taxon>
        <taxon>Alphaproteobacteria</taxon>
        <taxon>Sphingomonadales</taxon>
        <taxon>Sphingomonadaceae</taxon>
        <taxon>Sphingorhabdus</taxon>
    </lineage>
</organism>
<dbReference type="EMBL" id="QRGP01000003">
    <property type="protein sequence ID" value="RDV01744.1"/>
    <property type="molecule type" value="Genomic_DNA"/>
</dbReference>
<evidence type="ECO:0000256" key="5">
    <source>
        <dbReference type="ARBA" id="ARBA00022989"/>
    </source>
</evidence>
<keyword evidence="9" id="KW-1185">Reference proteome</keyword>
<evidence type="ECO:0000313" key="9">
    <source>
        <dbReference type="Proteomes" id="UP000263833"/>
    </source>
</evidence>
<keyword evidence="3" id="KW-1003">Cell membrane</keyword>
<accession>A0A371B2K6</accession>
<protein>
    <submittedName>
        <fullName evidence="8">Type IV secretory system conjugative DNA transfer family protein</fullName>
    </submittedName>
</protein>
<sequence>MTQRAGTSPDGGVARLLIAIPLGALIALAIASMIGWVVLGLPVSAYDPLKMPQFVWYYRGDPRVVKAMAGGLAGGVTLLAGLIYALWARGAPLHGAARFANERELKRHGFRSATGIVVGRKSGRFLTFGGSEHVLVEAPTRSGKGVGIVIPNLLTWQGSVVVLDVKRENFDASAGFRAHYGQDVFLFNPTDRQGCTACYNPLAYIDRSDRDDVIIELQKIATMLFVAPDRGEAFWANGARTGFAGVGAWLAETSDEPLTMGAIYRYLTEGDARSFFKKELANPSLNLSTGCRTALSDFAGGSDNSFADIKKTITNVLGLWLNPLVDAATSASDFDLRDLRNRHISIYLGVSPDELDRIAPLYNLLFQQLIDLNVRELPDDTTPVPVLVILDEFARLGRASVIASAFSYVAGYGIRLLPVIQSRSQLRGVYGEYVADEIVANCGVEVAFTPKELRVANELSDRIGYVGQESVTRSLTINGLLANRSKSISEQRRALLLPQELMQLPSDRLILLRGGIPPVIGTKIAYFKNRFFKKRALPAPIVPALEKQAVVTIAPAPFRDMTTEELEGNPAHPIRPEDIRIEDYPSFDPDLVSLDGRGNASLVIEEGDENG</sequence>
<comment type="caution">
    <text evidence="8">The sequence shown here is derived from an EMBL/GenBank/DDBJ whole genome shotgun (WGS) entry which is preliminary data.</text>
</comment>
<dbReference type="CDD" id="cd01127">
    <property type="entry name" value="TrwB_TraG_TraD_VirD4"/>
    <property type="match status" value="2"/>
</dbReference>
<dbReference type="InterPro" id="IPR027417">
    <property type="entry name" value="P-loop_NTPase"/>
</dbReference>
<comment type="subcellular location">
    <subcellularLocation>
        <location evidence="1">Cell membrane</location>
        <topology evidence="1">Multi-pass membrane protein</topology>
    </subcellularLocation>
</comment>
<dbReference type="OrthoDB" id="9759295at2"/>
<gene>
    <name evidence="8" type="ORF">DXH95_15830</name>
</gene>
<name>A0A371B2K6_9SPHN</name>
<reference evidence="9" key="1">
    <citation type="submission" date="2018-08" db="EMBL/GenBank/DDBJ databases">
        <authorList>
            <person name="Kim S.-J."/>
            <person name="Jung G.-Y."/>
        </authorList>
    </citation>
    <scope>NUCLEOTIDE SEQUENCE [LARGE SCALE GENOMIC DNA]</scope>
    <source>
        <strain evidence="9">GY_G</strain>
    </source>
</reference>
<evidence type="ECO:0000256" key="3">
    <source>
        <dbReference type="ARBA" id="ARBA00022475"/>
    </source>
</evidence>
<dbReference type="PANTHER" id="PTHR37937">
    <property type="entry name" value="CONJUGATIVE TRANSFER: DNA TRANSPORT"/>
    <property type="match status" value="1"/>
</dbReference>
<evidence type="ECO:0000313" key="8">
    <source>
        <dbReference type="EMBL" id="RDV01744.1"/>
    </source>
</evidence>
<keyword evidence="5 7" id="KW-1133">Transmembrane helix</keyword>
<dbReference type="RefSeq" id="WP_115550521.1">
    <property type="nucleotide sequence ID" value="NZ_QRGP01000003.1"/>
</dbReference>
<evidence type="ECO:0000256" key="4">
    <source>
        <dbReference type="ARBA" id="ARBA00022692"/>
    </source>
</evidence>
<keyword evidence="4 7" id="KW-0812">Transmembrane</keyword>
<dbReference type="InterPro" id="IPR003688">
    <property type="entry name" value="TraG/VirD4"/>
</dbReference>
<dbReference type="SUPFAM" id="SSF52540">
    <property type="entry name" value="P-loop containing nucleoside triphosphate hydrolases"/>
    <property type="match status" value="1"/>
</dbReference>
<dbReference type="AlphaFoldDB" id="A0A371B2K6"/>
<evidence type="ECO:0000256" key="7">
    <source>
        <dbReference type="SAM" id="Phobius"/>
    </source>
</evidence>
<feature type="transmembrane region" description="Helical" evidence="7">
    <location>
        <begin position="64"/>
        <end position="87"/>
    </location>
</feature>
<dbReference type="InterPro" id="IPR051539">
    <property type="entry name" value="T4SS-coupling_protein"/>
</dbReference>
<dbReference type="Gene3D" id="3.40.50.300">
    <property type="entry name" value="P-loop containing nucleotide triphosphate hydrolases"/>
    <property type="match status" value="1"/>
</dbReference>
<evidence type="ECO:0000256" key="1">
    <source>
        <dbReference type="ARBA" id="ARBA00004651"/>
    </source>
</evidence>
<proteinExistence type="inferred from homology"/>
<evidence type="ECO:0000256" key="6">
    <source>
        <dbReference type="ARBA" id="ARBA00023136"/>
    </source>
</evidence>
<evidence type="ECO:0000256" key="2">
    <source>
        <dbReference type="ARBA" id="ARBA00008806"/>
    </source>
</evidence>
<dbReference type="PANTHER" id="PTHR37937:SF1">
    <property type="entry name" value="CONJUGATIVE TRANSFER: DNA TRANSPORT"/>
    <property type="match status" value="1"/>
</dbReference>
<dbReference type="GO" id="GO:0005886">
    <property type="term" value="C:plasma membrane"/>
    <property type="evidence" value="ECO:0007669"/>
    <property type="project" value="UniProtKB-SubCell"/>
</dbReference>
<feature type="transmembrane region" description="Helical" evidence="7">
    <location>
        <begin position="16"/>
        <end position="43"/>
    </location>
</feature>
<dbReference type="Proteomes" id="UP000263833">
    <property type="component" value="Unassembled WGS sequence"/>
</dbReference>
<keyword evidence="6 7" id="KW-0472">Membrane</keyword>